<accession>A0AAU9RUV7</accession>
<protein>
    <submittedName>
        <fullName evidence="2">Uncharacterized protein</fullName>
    </submittedName>
</protein>
<comment type="caution">
    <text evidence="2">The sequence shown here is derived from an EMBL/GenBank/DDBJ whole genome shotgun (WGS) entry which is preliminary data.</text>
</comment>
<organism evidence="2 3">
    <name type="scientific">Thlaspi arvense</name>
    <name type="common">Field penny-cress</name>
    <dbReference type="NCBI Taxonomy" id="13288"/>
    <lineage>
        <taxon>Eukaryota</taxon>
        <taxon>Viridiplantae</taxon>
        <taxon>Streptophyta</taxon>
        <taxon>Embryophyta</taxon>
        <taxon>Tracheophyta</taxon>
        <taxon>Spermatophyta</taxon>
        <taxon>Magnoliopsida</taxon>
        <taxon>eudicotyledons</taxon>
        <taxon>Gunneridae</taxon>
        <taxon>Pentapetalae</taxon>
        <taxon>rosids</taxon>
        <taxon>malvids</taxon>
        <taxon>Brassicales</taxon>
        <taxon>Brassicaceae</taxon>
        <taxon>Thlaspideae</taxon>
        <taxon>Thlaspi</taxon>
    </lineage>
</organism>
<feature type="region of interest" description="Disordered" evidence="1">
    <location>
        <begin position="39"/>
        <end position="67"/>
    </location>
</feature>
<sequence>MRCKKHLSDLSSSVGVCASCLRERLFALIAAQAQAEAQARALQVQQDHEDRRKAEAHPPPLVFPRSVSPYICRRNSDNSPATTEDTAYPISFSSVLRK</sequence>
<evidence type="ECO:0000313" key="2">
    <source>
        <dbReference type="EMBL" id="CAH2048971.1"/>
    </source>
</evidence>
<dbReference type="AlphaFoldDB" id="A0AAU9RUV7"/>
<proteinExistence type="predicted"/>
<dbReference type="PANTHER" id="PTHR35486">
    <property type="entry name" value="EXPRESSED PROTEIN"/>
    <property type="match status" value="1"/>
</dbReference>
<gene>
    <name evidence="2" type="ORF">TAV2_LOCUS8169</name>
</gene>
<evidence type="ECO:0000313" key="3">
    <source>
        <dbReference type="Proteomes" id="UP000836841"/>
    </source>
</evidence>
<dbReference type="PANTHER" id="PTHR35486:SF1">
    <property type="entry name" value="OS02G0689500 PROTEIN"/>
    <property type="match status" value="1"/>
</dbReference>
<keyword evidence="3" id="KW-1185">Reference proteome</keyword>
<dbReference type="EMBL" id="CAJVSB020000246">
    <property type="protein sequence ID" value="CAH2048971.1"/>
    <property type="molecule type" value="Genomic_DNA"/>
</dbReference>
<name>A0AAU9RUV7_THLAR</name>
<evidence type="ECO:0000256" key="1">
    <source>
        <dbReference type="SAM" id="MobiDB-lite"/>
    </source>
</evidence>
<reference evidence="2 3" key="1">
    <citation type="submission" date="2022-03" db="EMBL/GenBank/DDBJ databases">
        <authorList>
            <person name="Nunn A."/>
            <person name="Chopra R."/>
            <person name="Nunn A."/>
            <person name="Contreras Garrido A."/>
        </authorList>
    </citation>
    <scope>NUCLEOTIDE SEQUENCE [LARGE SCALE GENOMIC DNA]</scope>
</reference>
<feature type="compositionally biased region" description="Basic and acidic residues" evidence="1">
    <location>
        <begin position="46"/>
        <end position="56"/>
    </location>
</feature>
<dbReference type="Proteomes" id="UP000836841">
    <property type="component" value="Unassembled WGS sequence"/>
</dbReference>